<comment type="caution">
    <text evidence="1">The sequence shown here is derived from an EMBL/GenBank/DDBJ whole genome shotgun (WGS) entry which is preliminary data.</text>
</comment>
<evidence type="ECO:0000313" key="1">
    <source>
        <dbReference type="EMBL" id="GEM49427.1"/>
    </source>
</evidence>
<dbReference type="EMBL" id="BJXB01000034">
    <property type="protein sequence ID" value="GEM49427.1"/>
    <property type="molecule type" value="Genomic_DNA"/>
</dbReference>
<evidence type="ECO:0000313" key="2">
    <source>
        <dbReference type="Proteomes" id="UP000321306"/>
    </source>
</evidence>
<dbReference type="Proteomes" id="UP000321306">
    <property type="component" value="Unassembled WGS sequence"/>
</dbReference>
<sequence length="115" mass="13775">MLPREIQEWKSELHGLHHELLYALEHLGVEFRWQTIEKTLVWFEFQAIYAGRIYGHAPYELAGRLRETVEWVILKTAQVLQKDQHFVFHMDLSEISSFDVWVPRWTDVIEDPGLE</sequence>
<protein>
    <submittedName>
        <fullName evidence="1">Uncharacterized protein</fullName>
    </submittedName>
</protein>
<keyword evidence="2" id="KW-1185">Reference proteome</keyword>
<organism evidence="1 2">
    <name type="scientific">Deinococcus cellulosilyticus (strain DSM 18568 / NBRC 106333 / KACC 11606 / 5516J-15)</name>
    <dbReference type="NCBI Taxonomy" id="1223518"/>
    <lineage>
        <taxon>Bacteria</taxon>
        <taxon>Thermotogati</taxon>
        <taxon>Deinococcota</taxon>
        <taxon>Deinococci</taxon>
        <taxon>Deinococcales</taxon>
        <taxon>Deinococcaceae</taxon>
        <taxon>Deinococcus</taxon>
    </lineage>
</organism>
<gene>
    <name evidence="1" type="ORF">DC3_50620</name>
</gene>
<name>A0A511NA32_DEIC1</name>
<dbReference type="AlphaFoldDB" id="A0A511NA32"/>
<dbReference type="RefSeq" id="WP_146889971.1">
    <property type="nucleotide sequence ID" value="NZ_BJXB01000034.1"/>
</dbReference>
<accession>A0A511NA32</accession>
<reference evidence="1 2" key="1">
    <citation type="submission" date="2019-07" db="EMBL/GenBank/DDBJ databases">
        <title>Whole genome shotgun sequence of Deinococcus cellulosilyticus NBRC 106333.</title>
        <authorList>
            <person name="Hosoyama A."/>
            <person name="Uohara A."/>
            <person name="Ohji S."/>
            <person name="Ichikawa N."/>
        </authorList>
    </citation>
    <scope>NUCLEOTIDE SEQUENCE [LARGE SCALE GENOMIC DNA]</scope>
    <source>
        <strain evidence="1 2">NBRC 106333</strain>
    </source>
</reference>
<proteinExistence type="predicted"/>